<gene>
    <name evidence="1" type="ORF">NPIL_122231</name>
</gene>
<dbReference type="AlphaFoldDB" id="A0A8X6QCD3"/>
<name>A0A8X6QCD3_NEPPI</name>
<evidence type="ECO:0000313" key="1">
    <source>
        <dbReference type="EMBL" id="GFU11152.1"/>
    </source>
</evidence>
<dbReference type="Proteomes" id="UP000887013">
    <property type="component" value="Unassembled WGS sequence"/>
</dbReference>
<sequence>MSQQLVVGGYLLMHDELHDVYTYTVIAELRLWSQLFIRSGFQRGNITLEKSERAGRQITSVTEECTANVSKMLEEDRQMSYQKTENSLGLNASRIVLLCLIICMRRDFDGSGCCID</sequence>
<organism evidence="1 2">
    <name type="scientific">Nephila pilipes</name>
    <name type="common">Giant wood spider</name>
    <name type="synonym">Nephila maculata</name>
    <dbReference type="NCBI Taxonomy" id="299642"/>
    <lineage>
        <taxon>Eukaryota</taxon>
        <taxon>Metazoa</taxon>
        <taxon>Ecdysozoa</taxon>
        <taxon>Arthropoda</taxon>
        <taxon>Chelicerata</taxon>
        <taxon>Arachnida</taxon>
        <taxon>Araneae</taxon>
        <taxon>Araneomorphae</taxon>
        <taxon>Entelegynae</taxon>
        <taxon>Araneoidea</taxon>
        <taxon>Nephilidae</taxon>
        <taxon>Nephila</taxon>
    </lineage>
</organism>
<accession>A0A8X6QCD3</accession>
<comment type="caution">
    <text evidence="1">The sequence shown here is derived from an EMBL/GenBank/DDBJ whole genome shotgun (WGS) entry which is preliminary data.</text>
</comment>
<dbReference type="EMBL" id="BMAW01029254">
    <property type="protein sequence ID" value="GFU11152.1"/>
    <property type="molecule type" value="Genomic_DNA"/>
</dbReference>
<keyword evidence="2" id="KW-1185">Reference proteome</keyword>
<reference evidence="1" key="1">
    <citation type="submission" date="2020-08" db="EMBL/GenBank/DDBJ databases">
        <title>Multicomponent nature underlies the extraordinary mechanical properties of spider dragline silk.</title>
        <authorList>
            <person name="Kono N."/>
            <person name="Nakamura H."/>
            <person name="Mori M."/>
            <person name="Yoshida Y."/>
            <person name="Ohtoshi R."/>
            <person name="Malay A.D."/>
            <person name="Moran D.A.P."/>
            <person name="Tomita M."/>
            <person name="Numata K."/>
            <person name="Arakawa K."/>
        </authorList>
    </citation>
    <scope>NUCLEOTIDE SEQUENCE</scope>
</reference>
<protein>
    <submittedName>
        <fullName evidence="1">Uncharacterized protein</fullName>
    </submittedName>
</protein>
<proteinExistence type="predicted"/>
<evidence type="ECO:0000313" key="2">
    <source>
        <dbReference type="Proteomes" id="UP000887013"/>
    </source>
</evidence>